<dbReference type="PANTHER" id="PTHR46293:SF9">
    <property type="entry name" value="E3 UBIQUITIN PROTEIN LIGASE DRIP1-LIKE"/>
    <property type="match status" value="1"/>
</dbReference>
<proteinExistence type="predicted"/>
<accession>A0AAV5K350</accession>
<evidence type="ECO:0000259" key="5">
    <source>
        <dbReference type="PROSITE" id="PS50089"/>
    </source>
</evidence>
<organism evidence="6 7">
    <name type="scientific">Rubroshorea leprosula</name>
    <dbReference type="NCBI Taxonomy" id="152421"/>
    <lineage>
        <taxon>Eukaryota</taxon>
        <taxon>Viridiplantae</taxon>
        <taxon>Streptophyta</taxon>
        <taxon>Embryophyta</taxon>
        <taxon>Tracheophyta</taxon>
        <taxon>Spermatophyta</taxon>
        <taxon>Magnoliopsida</taxon>
        <taxon>eudicotyledons</taxon>
        <taxon>Gunneridae</taxon>
        <taxon>Pentapetalae</taxon>
        <taxon>rosids</taxon>
        <taxon>malvids</taxon>
        <taxon>Malvales</taxon>
        <taxon>Dipterocarpaceae</taxon>
        <taxon>Rubroshorea</taxon>
    </lineage>
</organism>
<keyword evidence="1" id="KW-0479">Metal-binding</keyword>
<dbReference type="Gene3D" id="3.30.40.10">
    <property type="entry name" value="Zinc/RING finger domain, C3HC4 (zinc finger)"/>
    <property type="match status" value="1"/>
</dbReference>
<dbReference type="GO" id="GO:0004842">
    <property type="term" value="F:ubiquitin-protein transferase activity"/>
    <property type="evidence" value="ECO:0007669"/>
    <property type="project" value="InterPro"/>
</dbReference>
<evidence type="ECO:0000256" key="3">
    <source>
        <dbReference type="ARBA" id="ARBA00022833"/>
    </source>
</evidence>
<keyword evidence="7" id="KW-1185">Reference proteome</keyword>
<dbReference type="InterPro" id="IPR044807">
    <property type="entry name" value="DRIP1-like"/>
</dbReference>
<name>A0AAV5K350_9ROSI</name>
<reference evidence="6 7" key="1">
    <citation type="journal article" date="2021" name="Commun. Biol.">
        <title>The genome of Shorea leprosula (Dipterocarpaceae) highlights the ecological relevance of drought in aseasonal tropical rainforests.</title>
        <authorList>
            <person name="Ng K.K.S."/>
            <person name="Kobayashi M.J."/>
            <person name="Fawcett J.A."/>
            <person name="Hatakeyama M."/>
            <person name="Paape T."/>
            <person name="Ng C.H."/>
            <person name="Ang C.C."/>
            <person name="Tnah L.H."/>
            <person name="Lee C.T."/>
            <person name="Nishiyama T."/>
            <person name="Sese J."/>
            <person name="O'Brien M.J."/>
            <person name="Copetti D."/>
            <person name="Mohd Noor M.I."/>
            <person name="Ong R.C."/>
            <person name="Putra M."/>
            <person name="Sireger I.Z."/>
            <person name="Indrioko S."/>
            <person name="Kosugi Y."/>
            <person name="Izuno A."/>
            <person name="Isagi Y."/>
            <person name="Lee S.L."/>
            <person name="Shimizu K.K."/>
        </authorList>
    </citation>
    <scope>NUCLEOTIDE SEQUENCE [LARGE SCALE GENOMIC DNA]</scope>
    <source>
        <strain evidence="6">214</strain>
    </source>
</reference>
<dbReference type="InterPro" id="IPR001841">
    <property type="entry name" value="Znf_RING"/>
</dbReference>
<dbReference type="InterPro" id="IPR013083">
    <property type="entry name" value="Znf_RING/FYVE/PHD"/>
</dbReference>
<dbReference type="Proteomes" id="UP001054252">
    <property type="component" value="Unassembled WGS sequence"/>
</dbReference>
<evidence type="ECO:0000256" key="2">
    <source>
        <dbReference type="ARBA" id="ARBA00022771"/>
    </source>
</evidence>
<dbReference type="EMBL" id="BPVZ01000049">
    <property type="protein sequence ID" value="GKV17898.1"/>
    <property type="molecule type" value="Genomic_DNA"/>
</dbReference>
<dbReference type="AlphaFoldDB" id="A0AAV5K350"/>
<gene>
    <name evidence="6" type="ORF">SLEP1_g28352</name>
</gene>
<dbReference type="PANTHER" id="PTHR46293">
    <property type="entry name" value="E3 UBIQUITIN PROTEIN LIGASE DRIP1"/>
    <property type="match status" value="1"/>
</dbReference>
<dbReference type="InterPro" id="IPR017907">
    <property type="entry name" value="Znf_RING_CS"/>
</dbReference>
<dbReference type="Gene3D" id="3.10.20.90">
    <property type="entry name" value="Phosphatidylinositol 3-kinase Catalytic Subunit, Chain A, domain 1"/>
    <property type="match status" value="1"/>
</dbReference>
<comment type="caution">
    <text evidence="6">The sequence shown here is derived from an EMBL/GenBank/DDBJ whole genome shotgun (WGS) entry which is preliminary data.</text>
</comment>
<keyword evidence="2 4" id="KW-0863">Zinc-finger</keyword>
<dbReference type="PROSITE" id="PS00518">
    <property type="entry name" value="ZF_RING_1"/>
    <property type="match status" value="1"/>
</dbReference>
<dbReference type="GO" id="GO:0008270">
    <property type="term" value="F:zinc ion binding"/>
    <property type="evidence" value="ECO:0007669"/>
    <property type="project" value="UniProtKB-KW"/>
</dbReference>
<evidence type="ECO:0000313" key="6">
    <source>
        <dbReference type="EMBL" id="GKV17898.1"/>
    </source>
</evidence>
<dbReference type="SMART" id="SM00184">
    <property type="entry name" value="RING"/>
    <property type="match status" value="1"/>
</dbReference>
<keyword evidence="3" id="KW-0862">Zinc</keyword>
<feature type="domain" description="RING-type" evidence="5">
    <location>
        <begin position="19"/>
        <end position="60"/>
    </location>
</feature>
<protein>
    <recommendedName>
        <fullName evidence="5">RING-type domain-containing protein</fullName>
    </recommendedName>
</protein>
<dbReference type="PROSITE" id="PS50089">
    <property type="entry name" value="ZF_RING_2"/>
    <property type="match status" value="1"/>
</dbReference>
<evidence type="ECO:0000313" key="7">
    <source>
        <dbReference type="Proteomes" id="UP001054252"/>
    </source>
</evidence>
<sequence>MTNDYVKVQKGPLVDCLTCSLCKNVYKDATTICSCLHTFCKQCILQKLGEDKESCCPMCKAYLGSFPEELLRPDHSLREVVAQIFPSENSTREERSTSSLVNVTNPTIARPSAAKALLEDFGSLRETKRSHDDKDVAEQNNCHLNAKEKQETEMLQIASVVSKPMADICSLKRTNNDSSWEQQVHCEEGETYKTKSNIIPCNLETKCNIEMKKKKRTKRKPCKFISGQRCYDVKTGNSKEFHPDSSAVGRSIDSGKQFGEAISLKELSVSHPFWFCLLACQERKGISLPQIPKPYIRTKIGGLAVSILTKYLAKKLNLKHETEVEIMCFGHPLPPTLMLNDLIDIWMEAVSDMGQAFINHGEGTATGENIVMELTYRRSKKPLL</sequence>
<dbReference type="SUPFAM" id="SSF57850">
    <property type="entry name" value="RING/U-box"/>
    <property type="match status" value="1"/>
</dbReference>
<evidence type="ECO:0000256" key="1">
    <source>
        <dbReference type="ARBA" id="ARBA00022723"/>
    </source>
</evidence>
<dbReference type="Pfam" id="PF13923">
    <property type="entry name" value="zf-C3HC4_2"/>
    <property type="match status" value="1"/>
</dbReference>
<evidence type="ECO:0000256" key="4">
    <source>
        <dbReference type="PROSITE-ProRule" id="PRU00175"/>
    </source>
</evidence>